<gene>
    <name evidence="1" type="ORF">E3U43_007826</name>
</gene>
<protein>
    <submittedName>
        <fullName evidence="1">Uncharacterized protein</fullName>
    </submittedName>
</protein>
<keyword evidence="2" id="KW-1185">Reference proteome</keyword>
<accession>A0ACD3Q540</accession>
<name>A0ACD3Q540_LARCR</name>
<sequence length="865" mass="99166">MEKMTFPPMSGLTECCPLLMRSACADEKSDEKWIVFDGPVDTLWIESMNSVMDDNKVLTLINGERISMPEQVSLLFEVENLAMASPATVSRCGMVYNDYSDLGWKPFVQSWLVKRSKAEAAHLKLLFEKYIESTLNFKKSNCKEVIPITDLNGVTSLCRLYDCLATSSNGVNTSDTDNLGRIVELWFIFSLIWSICASVDEDGRRKLDNFLREIDGTFPIKDTVYEYYVDTKNKTWASFEDKLPKDWRYNASAPFYKIMVPTVDTVRYNFLVNALVLGQYPSAAHRAVFCEKGRQTTSNNIQAIVESRIEKRTKGVFVPVGGKRLLCFLDDLNMPANDLFGSQPPLELLRLWIDYGFWYDRQKQTLKFVKDMFLLVSMGPPGGGRNHISGRLQSRFNLISMTFPNDSQIRRIYSTMINQKLQGFKEDVKPIGEILTQATLELYYAVSARFLPTPAKIHYLFNLRDISKVFQGLLRAHPDFHDTKNNITRLWIHECFRVFSDRLVDYSDMEAFVALLGEKLGSFFDLTFHSICPTKQSPIFGDFLSESHVYEDLQDMKSVKKFMETQLEDYNLTPWVTRAVRVISQLRGNMLLVGVGGSGRQSLSKMAASICEYQVFQVEVTKQYRKQEFREDIKKLYRLTGVDNKPTVFLFNDTQIVDDSFLEDINNILSSGEVPNLYKQDEFVEVCNALSESARKDNVVETPDSLFSYLIERVRNNLHIVLCMSPVGEALQIQTKVASIFVTTHQSVAQVSQRMKLELRRHNYVTPTNYLELVSGYKKLLAEKRNELGEQVTKLRNGLFKISDTREKVEAMSVELEEAKKQVAEFQIQCDEYLSVIVQQKIEADKQQKAVSANSEKNRSRRAAV</sequence>
<proteinExistence type="predicted"/>
<dbReference type="Proteomes" id="UP000793456">
    <property type="component" value="Chromosome XXIV"/>
</dbReference>
<evidence type="ECO:0000313" key="1">
    <source>
        <dbReference type="EMBL" id="TMS02286.1"/>
    </source>
</evidence>
<evidence type="ECO:0000313" key="2">
    <source>
        <dbReference type="Proteomes" id="UP000793456"/>
    </source>
</evidence>
<dbReference type="EMBL" id="CM011697">
    <property type="protein sequence ID" value="TMS02286.1"/>
    <property type="molecule type" value="Genomic_DNA"/>
</dbReference>
<organism evidence="1 2">
    <name type="scientific">Larimichthys crocea</name>
    <name type="common">Large yellow croaker</name>
    <name type="synonym">Pseudosciaena crocea</name>
    <dbReference type="NCBI Taxonomy" id="215358"/>
    <lineage>
        <taxon>Eukaryota</taxon>
        <taxon>Metazoa</taxon>
        <taxon>Chordata</taxon>
        <taxon>Craniata</taxon>
        <taxon>Vertebrata</taxon>
        <taxon>Euteleostomi</taxon>
        <taxon>Actinopterygii</taxon>
        <taxon>Neopterygii</taxon>
        <taxon>Teleostei</taxon>
        <taxon>Neoteleostei</taxon>
        <taxon>Acanthomorphata</taxon>
        <taxon>Eupercaria</taxon>
        <taxon>Sciaenidae</taxon>
        <taxon>Larimichthys</taxon>
    </lineage>
</organism>
<reference evidence="1" key="1">
    <citation type="submission" date="2018-11" db="EMBL/GenBank/DDBJ databases">
        <title>The sequence and de novo assembly of Larimichthys crocea genome using PacBio and Hi-C technologies.</title>
        <authorList>
            <person name="Xu P."/>
            <person name="Chen B."/>
            <person name="Zhou Z."/>
            <person name="Ke Q."/>
            <person name="Wu Y."/>
            <person name="Bai H."/>
            <person name="Pu F."/>
        </authorList>
    </citation>
    <scope>NUCLEOTIDE SEQUENCE</scope>
    <source>
        <tissue evidence="1">Muscle</tissue>
    </source>
</reference>
<comment type="caution">
    <text evidence="1">The sequence shown here is derived from an EMBL/GenBank/DDBJ whole genome shotgun (WGS) entry which is preliminary data.</text>
</comment>